<evidence type="ECO:0000313" key="4">
    <source>
        <dbReference type="Proteomes" id="UP000284702"/>
    </source>
</evidence>
<organism evidence="3 4">
    <name type="scientific">Aphanomyces astaci</name>
    <name type="common">Crayfish plague agent</name>
    <dbReference type="NCBI Taxonomy" id="112090"/>
    <lineage>
        <taxon>Eukaryota</taxon>
        <taxon>Sar</taxon>
        <taxon>Stramenopiles</taxon>
        <taxon>Oomycota</taxon>
        <taxon>Saprolegniomycetes</taxon>
        <taxon>Saprolegniales</taxon>
        <taxon>Verrucalvaceae</taxon>
        <taxon>Aphanomyces</taxon>
    </lineage>
</organism>
<dbReference type="EMBL" id="MZMZ02003107">
    <property type="protein sequence ID" value="RQM22693.1"/>
    <property type="molecule type" value="Genomic_DNA"/>
</dbReference>
<proteinExistence type="predicted"/>
<keyword evidence="2" id="KW-0472">Membrane</keyword>
<feature type="region of interest" description="Disordered" evidence="1">
    <location>
        <begin position="541"/>
        <end position="579"/>
    </location>
</feature>
<accession>A0A425D081</accession>
<feature type="compositionally biased region" description="Polar residues" evidence="1">
    <location>
        <begin position="238"/>
        <end position="250"/>
    </location>
</feature>
<sequence length="773" mass="85402">MTAVPAVATTALTAHPIYETYAELLGDAVVVSLHSLAFLRGALFGIDPENGNVILLEWLPDENDKAVRTHTVMAHAIASIERDTDESSTAVSTIRLRLAATMQLSHASQTLESLRQHLEQTTMDAAFASHALTDAECARLAATGQLQATPEDMKKQFYVKSIGDFCGPGLLVLRKYDDDNIDVATLRQEPTPRRTSWLRSIEQRDYHPPTTDVMPRTNGSCGAITADAFVTPMKPRSSFVTSTDQTSHTNQQQKQQRHAVQTSSSSTVVTTSCTMCVVATCPEETHVDSFQSPIHAIMTPASTRRGSSIPQPYTTPAPTSRHLRSSRLLHVQLPESTPLPLGLPDTFGISPVIADNKKKAATAMQLKKKRHFDVAASSAPIALDEDEVDIVLRHDHPVEQAPSSRRPWTTPDFLFKRFRSSCELEPIEACPTQTTATPLDDMLPPPPSPSTSLWDRFKSIRMPEVLAEGLALHVTSPLDNHDDDLYDDHNDDLCYGFDLMDVDHADDSDDGNDMTIPDDQDISKQPLTLEFTLTPMTAVCHHSTHERRSSSRLAVAKTTPSLPASPPVRRRTTTTRSQRKKRLALGVSLLNVAQCQESRSTQPTTSPCSDQCHQWGRVVHVLWHHLRYVRYRHTVPRLELNLLLWTGVFPIPGLTTIPVVIVVFLLGLNPVAAMLTNYLVTPLNIASVPVFVAYGNQYFGDSKEEFSVNALFTGLQEDLVGTLSQFRFILLNAIYMWAAFLLIATPLLYAVLFPVLKFSMGTKPAAAPSKKTE</sequence>
<feature type="transmembrane region" description="Helical" evidence="2">
    <location>
        <begin position="642"/>
        <end position="668"/>
    </location>
</feature>
<feature type="compositionally biased region" description="Basic residues" evidence="1">
    <location>
        <begin position="568"/>
        <end position="579"/>
    </location>
</feature>
<keyword evidence="2" id="KW-0812">Transmembrane</keyword>
<evidence type="ECO:0000256" key="2">
    <source>
        <dbReference type="SAM" id="Phobius"/>
    </source>
</evidence>
<feature type="region of interest" description="Disordered" evidence="1">
    <location>
        <begin position="236"/>
        <end position="265"/>
    </location>
</feature>
<name>A0A425D081_APHAT</name>
<keyword evidence="2" id="KW-1133">Transmembrane helix</keyword>
<gene>
    <name evidence="3" type="ORF">B5M09_006020</name>
</gene>
<dbReference type="VEuPathDB" id="FungiDB:H257_10113"/>
<protein>
    <recommendedName>
        <fullName evidence="5">DUF2062 domain-containing protein</fullName>
    </recommendedName>
</protein>
<evidence type="ECO:0008006" key="5">
    <source>
        <dbReference type="Google" id="ProtNLM"/>
    </source>
</evidence>
<dbReference type="AlphaFoldDB" id="A0A425D081"/>
<dbReference type="PANTHER" id="PTHR35102">
    <property type="entry name" value="E3 UBIQUITIN-PROTEIN LIGASE"/>
    <property type="match status" value="1"/>
</dbReference>
<dbReference type="Proteomes" id="UP000284702">
    <property type="component" value="Unassembled WGS sequence"/>
</dbReference>
<comment type="caution">
    <text evidence="3">The sequence shown here is derived from an EMBL/GenBank/DDBJ whole genome shotgun (WGS) entry which is preliminary data.</text>
</comment>
<feature type="transmembrane region" description="Helical" evidence="2">
    <location>
        <begin position="675"/>
        <end position="694"/>
    </location>
</feature>
<feature type="region of interest" description="Disordered" evidence="1">
    <location>
        <begin position="302"/>
        <end position="321"/>
    </location>
</feature>
<dbReference type="VEuPathDB" id="FungiDB:H257_10114"/>
<reference evidence="3" key="1">
    <citation type="submission" date="2018-07" db="EMBL/GenBank/DDBJ databases">
        <title>Annotation of Aphanomyces astaci genome assembly.</title>
        <authorList>
            <person name="Studholme D.J."/>
        </authorList>
    </citation>
    <scope>NUCLEOTIDE SEQUENCE [LARGE SCALE GENOMIC DNA]</scope>
    <source>
        <strain evidence="3">Pc</strain>
    </source>
</reference>
<feature type="compositionally biased region" description="Polar residues" evidence="1">
    <location>
        <begin position="302"/>
        <end position="318"/>
    </location>
</feature>
<evidence type="ECO:0000256" key="1">
    <source>
        <dbReference type="SAM" id="MobiDB-lite"/>
    </source>
</evidence>
<evidence type="ECO:0000313" key="3">
    <source>
        <dbReference type="EMBL" id="RQM22693.1"/>
    </source>
</evidence>
<keyword evidence="4" id="KW-1185">Reference proteome</keyword>
<feature type="transmembrane region" description="Helical" evidence="2">
    <location>
        <begin position="734"/>
        <end position="756"/>
    </location>
</feature>
<dbReference type="Gene3D" id="2.30.30.100">
    <property type="match status" value="1"/>
</dbReference>
<dbReference type="PANTHER" id="PTHR35102:SF1">
    <property type="entry name" value="E3 UBIQUITIN-PROTEIN LIGASE"/>
    <property type="match status" value="1"/>
</dbReference>